<dbReference type="EMBL" id="JAKCXM010000553">
    <property type="protein sequence ID" value="KAJ0392921.1"/>
    <property type="molecule type" value="Genomic_DNA"/>
</dbReference>
<proteinExistence type="predicted"/>
<feature type="domain" description="C2" evidence="1">
    <location>
        <begin position="3"/>
        <end position="96"/>
    </location>
</feature>
<dbReference type="Gene3D" id="2.60.40.150">
    <property type="entry name" value="C2 domain"/>
    <property type="match status" value="1"/>
</dbReference>
<sequence>MSGTLAIHVVRAEIVHADHDNNSQYSIGIKLVGEERKTKLQKSLQPEFDHTLNFDIKNFDADEKIHLDVLYGKKHNIVTSGTMRLSELAQGSETTHKIMTFHNGTKVFLEGKWTTKTTTQKVAGEGAANAVETAAAVVTVNPQRALALHETHRPWFMRVSYYYDTTKNVYNYTTSFRVIAGLARFGENSANYVLEKVTGKKLADVDQQLLAPTLNTLDNKVDETITTVLVKLVEGQNYVLQKKNEVVGTAAVVAKKSTEQISSVVGSTVSTVSKAKDYTTTQIKTVSHSAYETVVSAKDYTTSQVVNVSSSAYGTVRAGTVYVVSHLPYLGAKIRA</sequence>
<keyword evidence="3" id="KW-1185">Reference proteome</keyword>
<dbReference type="Pfam" id="PF00168">
    <property type="entry name" value="C2"/>
    <property type="match status" value="1"/>
</dbReference>
<evidence type="ECO:0000313" key="3">
    <source>
        <dbReference type="Proteomes" id="UP001209570"/>
    </source>
</evidence>
<name>A0AAD5LUD4_PYTIN</name>
<dbReference type="AlphaFoldDB" id="A0AAD5LUD4"/>
<dbReference type="InterPro" id="IPR000008">
    <property type="entry name" value="C2_dom"/>
</dbReference>
<gene>
    <name evidence="2" type="ORF">P43SY_008726</name>
</gene>
<evidence type="ECO:0000259" key="1">
    <source>
        <dbReference type="Pfam" id="PF00168"/>
    </source>
</evidence>
<dbReference type="InterPro" id="IPR035892">
    <property type="entry name" value="C2_domain_sf"/>
</dbReference>
<reference evidence="2" key="1">
    <citation type="submission" date="2021-12" db="EMBL/GenBank/DDBJ databases">
        <title>Prjna785345.</title>
        <authorList>
            <person name="Rujirawat T."/>
            <person name="Krajaejun T."/>
        </authorList>
    </citation>
    <scope>NUCLEOTIDE SEQUENCE</scope>
    <source>
        <strain evidence="2">Pi057C3</strain>
    </source>
</reference>
<dbReference type="Proteomes" id="UP001209570">
    <property type="component" value="Unassembled WGS sequence"/>
</dbReference>
<evidence type="ECO:0000313" key="2">
    <source>
        <dbReference type="EMBL" id="KAJ0392921.1"/>
    </source>
</evidence>
<protein>
    <recommendedName>
        <fullName evidence="1">C2 domain-containing protein</fullName>
    </recommendedName>
</protein>
<accession>A0AAD5LUD4</accession>
<organism evidence="2 3">
    <name type="scientific">Pythium insidiosum</name>
    <name type="common">Pythiosis disease agent</name>
    <dbReference type="NCBI Taxonomy" id="114742"/>
    <lineage>
        <taxon>Eukaryota</taxon>
        <taxon>Sar</taxon>
        <taxon>Stramenopiles</taxon>
        <taxon>Oomycota</taxon>
        <taxon>Peronosporomycetes</taxon>
        <taxon>Pythiales</taxon>
        <taxon>Pythiaceae</taxon>
        <taxon>Pythium</taxon>
    </lineage>
</organism>
<dbReference type="SUPFAM" id="SSF49562">
    <property type="entry name" value="C2 domain (Calcium/lipid-binding domain, CaLB)"/>
    <property type="match status" value="1"/>
</dbReference>
<comment type="caution">
    <text evidence="2">The sequence shown here is derived from an EMBL/GenBank/DDBJ whole genome shotgun (WGS) entry which is preliminary data.</text>
</comment>